<dbReference type="GO" id="GO:0099558">
    <property type="term" value="P:maintenance of synapse structure"/>
    <property type="evidence" value="ECO:0007669"/>
    <property type="project" value="TreeGrafter"/>
</dbReference>
<dbReference type="SMART" id="SM00110">
    <property type="entry name" value="C1Q"/>
    <property type="match status" value="2"/>
</dbReference>
<name>A0AA88N3J8_CHASR</name>
<accession>A0AA88N3J8</accession>
<reference evidence="6" key="1">
    <citation type="submission" date="2023-07" db="EMBL/GenBank/DDBJ databases">
        <title>Chromosome-level Genome Assembly of Striped Snakehead (Channa striata).</title>
        <authorList>
            <person name="Liu H."/>
        </authorList>
    </citation>
    <scope>NUCLEOTIDE SEQUENCE</scope>
    <source>
        <strain evidence="6">Gz</strain>
        <tissue evidence="6">Muscle</tissue>
    </source>
</reference>
<dbReference type="SUPFAM" id="SSF49842">
    <property type="entry name" value="TNF-like"/>
    <property type="match status" value="2"/>
</dbReference>
<evidence type="ECO:0000256" key="2">
    <source>
        <dbReference type="ARBA" id="ARBA00022525"/>
    </source>
</evidence>
<dbReference type="InterPro" id="IPR008983">
    <property type="entry name" value="Tumour_necrosis_fac-like_dom"/>
</dbReference>
<gene>
    <name evidence="6" type="ORF">Q5P01_009929</name>
</gene>
<dbReference type="Proteomes" id="UP001187415">
    <property type="component" value="Unassembled WGS sequence"/>
</dbReference>
<dbReference type="PRINTS" id="PR00007">
    <property type="entry name" value="COMPLEMNTC1Q"/>
</dbReference>
<dbReference type="PROSITE" id="PS50871">
    <property type="entry name" value="C1Q"/>
    <property type="match status" value="2"/>
</dbReference>
<feature type="domain" description="C1q" evidence="5">
    <location>
        <begin position="338"/>
        <end position="490"/>
    </location>
</feature>
<keyword evidence="3 4" id="KW-0732">Signal</keyword>
<dbReference type="GO" id="GO:0045202">
    <property type="term" value="C:synapse"/>
    <property type="evidence" value="ECO:0007669"/>
    <property type="project" value="TreeGrafter"/>
</dbReference>
<evidence type="ECO:0000313" key="7">
    <source>
        <dbReference type="Proteomes" id="UP001187415"/>
    </source>
</evidence>
<organism evidence="6 7">
    <name type="scientific">Channa striata</name>
    <name type="common">Snakehead murrel</name>
    <name type="synonym">Ophicephalus striatus</name>
    <dbReference type="NCBI Taxonomy" id="64152"/>
    <lineage>
        <taxon>Eukaryota</taxon>
        <taxon>Metazoa</taxon>
        <taxon>Chordata</taxon>
        <taxon>Craniata</taxon>
        <taxon>Vertebrata</taxon>
        <taxon>Euteleostomi</taxon>
        <taxon>Actinopterygii</taxon>
        <taxon>Neopterygii</taxon>
        <taxon>Teleostei</taxon>
        <taxon>Neoteleostei</taxon>
        <taxon>Acanthomorphata</taxon>
        <taxon>Anabantaria</taxon>
        <taxon>Anabantiformes</taxon>
        <taxon>Channoidei</taxon>
        <taxon>Channidae</taxon>
        <taxon>Channa</taxon>
    </lineage>
</organism>
<dbReference type="AlphaFoldDB" id="A0AA88N3J8"/>
<feature type="signal peptide" evidence="4">
    <location>
        <begin position="1"/>
        <end position="15"/>
    </location>
</feature>
<evidence type="ECO:0000256" key="3">
    <source>
        <dbReference type="ARBA" id="ARBA00022729"/>
    </source>
</evidence>
<dbReference type="InterPro" id="IPR001073">
    <property type="entry name" value="C1q_dom"/>
</dbReference>
<feature type="chain" id="PRO_5041658997" description="C1q domain-containing protein" evidence="4">
    <location>
        <begin position="16"/>
        <end position="490"/>
    </location>
</feature>
<feature type="domain" description="C1q" evidence="5">
    <location>
        <begin position="83"/>
        <end position="233"/>
    </location>
</feature>
<comment type="caution">
    <text evidence="6">The sequence shown here is derived from an EMBL/GenBank/DDBJ whole genome shotgun (WGS) entry which is preliminary data.</text>
</comment>
<dbReference type="Pfam" id="PF00386">
    <property type="entry name" value="C1q"/>
    <property type="match status" value="2"/>
</dbReference>
<dbReference type="EMBL" id="JAUPFM010000007">
    <property type="protein sequence ID" value="KAK2846930.1"/>
    <property type="molecule type" value="Genomic_DNA"/>
</dbReference>
<dbReference type="PANTHER" id="PTHR22923:SF89">
    <property type="entry name" value="CEREBELLIN 18"/>
    <property type="match status" value="1"/>
</dbReference>
<sequence length="490" mass="53876">MRAIVWMCLLHAAVANFTNPWDGPGKTAPDPDPNAGNACRVDQGSCGCCLIMQEVYRLKAFFNMTLTKIEKEYALTKQSLNSVEASRTAFSASLYSDQQFRCLGPFEYNSVITYKNTFLNVGSSYNVSTGIFTVPHSGVYTLAVSAYSDAGAPLIPVNTCANLQVNNQLVAAAKDQNTYDQEDSATIAVVLQLKAGDQVSVKLPKGEGRVVRINKKLKPSAAKNSVSHKLTRTQVFQNKESEEQNTMVVIPVLFLVGSLFLCGHVEAQSTIDILKQGALQWKGPLTCDKWECNCVFSQQRGCCCGATDLYQLEEDTFSKIKYLWQDISALNSRVQSLSGGIKIAFKATLDPSLAIPIAGSTENCFGPFNTNVPVPYGSVTLNDGKGYNPSVGVFSAPRAGVYVFSFTVYSSVDVTGRLYHKVQLMWNGKPAGNVWENNREDSEDSATQVVILELQRGDQVYMELISGRKICKYLEFNIFTGYILYPYTEV</sequence>
<comment type="subcellular location">
    <subcellularLocation>
        <location evidence="1">Secreted</location>
    </subcellularLocation>
</comment>
<dbReference type="PANTHER" id="PTHR22923">
    <property type="entry name" value="CEREBELLIN-RELATED"/>
    <property type="match status" value="1"/>
</dbReference>
<dbReference type="InterPro" id="IPR050822">
    <property type="entry name" value="Cerebellin_Synaptic_Org"/>
</dbReference>
<keyword evidence="2" id="KW-0964">Secreted</keyword>
<dbReference type="GO" id="GO:0005576">
    <property type="term" value="C:extracellular region"/>
    <property type="evidence" value="ECO:0007669"/>
    <property type="project" value="UniProtKB-SubCell"/>
</dbReference>
<evidence type="ECO:0000313" key="6">
    <source>
        <dbReference type="EMBL" id="KAK2846930.1"/>
    </source>
</evidence>
<proteinExistence type="predicted"/>
<evidence type="ECO:0000256" key="4">
    <source>
        <dbReference type="SAM" id="SignalP"/>
    </source>
</evidence>
<protein>
    <recommendedName>
        <fullName evidence="5">C1q domain-containing protein</fullName>
    </recommendedName>
</protein>
<keyword evidence="7" id="KW-1185">Reference proteome</keyword>
<evidence type="ECO:0000259" key="5">
    <source>
        <dbReference type="PROSITE" id="PS50871"/>
    </source>
</evidence>
<dbReference type="Gene3D" id="2.60.120.40">
    <property type="match status" value="2"/>
</dbReference>
<evidence type="ECO:0000256" key="1">
    <source>
        <dbReference type="ARBA" id="ARBA00004613"/>
    </source>
</evidence>